<comment type="caution">
    <text evidence="4">The sequence shown here is derived from an EMBL/GenBank/DDBJ whole genome shotgun (WGS) entry which is preliminary data.</text>
</comment>
<keyword evidence="2 3" id="KW-0378">Hydrolase</keyword>
<keyword evidence="1 3" id="KW-0145">Chemotaxis</keyword>
<dbReference type="OrthoDB" id="9807202at2"/>
<sequence length="157" mass="17712">MEGFNSYFLQPGFIFVTPEPYLIQTVLGSCVAVCIWSEAPRIGGMNHYLFARSLRGERNARFGDLSIPYMIHLFRKMGAERSGLKAHIVGGGQHLHLNSMIGNENAKIAEEILQKHRIEIATRDTGGPISRKVIFNTVTGEIFISKVNKAWESDWYK</sequence>
<evidence type="ECO:0000313" key="4">
    <source>
        <dbReference type="EMBL" id="TCL64769.1"/>
    </source>
</evidence>
<gene>
    <name evidence="3" type="primary">cheD</name>
    <name evidence="4" type="ORF">EDC14_101868</name>
</gene>
<dbReference type="GO" id="GO:0006935">
    <property type="term" value="P:chemotaxis"/>
    <property type="evidence" value="ECO:0007669"/>
    <property type="project" value="UniProtKB-UniRule"/>
</dbReference>
<evidence type="ECO:0000256" key="3">
    <source>
        <dbReference type="HAMAP-Rule" id="MF_01440"/>
    </source>
</evidence>
<comment type="catalytic activity">
    <reaction evidence="3">
        <text>L-glutaminyl-[protein] + H2O = L-glutamyl-[protein] + NH4(+)</text>
        <dbReference type="Rhea" id="RHEA:16441"/>
        <dbReference type="Rhea" id="RHEA-COMP:10207"/>
        <dbReference type="Rhea" id="RHEA-COMP:10208"/>
        <dbReference type="ChEBI" id="CHEBI:15377"/>
        <dbReference type="ChEBI" id="CHEBI:28938"/>
        <dbReference type="ChEBI" id="CHEBI:29973"/>
        <dbReference type="ChEBI" id="CHEBI:30011"/>
        <dbReference type="EC" id="3.5.1.44"/>
    </reaction>
</comment>
<comment type="function">
    <text evidence="3">Probably deamidates glutamine residues to glutamate on methyl-accepting chemotaxis receptors (MCPs), playing an important role in chemotaxis.</text>
</comment>
<dbReference type="EMBL" id="SLUN01000018">
    <property type="protein sequence ID" value="TCL64769.1"/>
    <property type="molecule type" value="Genomic_DNA"/>
</dbReference>
<dbReference type="Pfam" id="PF03975">
    <property type="entry name" value="CheD"/>
    <property type="match status" value="1"/>
</dbReference>
<accession>A0A4R1RFT8</accession>
<organism evidence="4 5">
    <name type="scientific">Hydrogenispora ethanolica</name>
    <dbReference type="NCBI Taxonomy" id="1082276"/>
    <lineage>
        <taxon>Bacteria</taxon>
        <taxon>Bacillati</taxon>
        <taxon>Bacillota</taxon>
        <taxon>Hydrogenispora</taxon>
    </lineage>
</organism>
<keyword evidence="5" id="KW-1185">Reference proteome</keyword>
<dbReference type="InterPro" id="IPR011324">
    <property type="entry name" value="Cytotoxic_necrot_fac-like_cat"/>
</dbReference>
<dbReference type="SUPFAM" id="SSF64438">
    <property type="entry name" value="CNF1/YfiH-like putative cysteine hydrolases"/>
    <property type="match status" value="1"/>
</dbReference>
<reference evidence="4 5" key="1">
    <citation type="submission" date="2019-03" db="EMBL/GenBank/DDBJ databases">
        <title>Genomic Encyclopedia of Type Strains, Phase IV (KMG-IV): sequencing the most valuable type-strain genomes for metagenomic binning, comparative biology and taxonomic classification.</title>
        <authorList>
            <person name="Goeker M."/>
        </authorList>
    </citation>
    <scope>NUCLEOTIDE SEQUENCE [LARGE SCALE GENOMIC DNA]</scope>
    <source>
        <strain evidence="4 5">LX-B</strain>
    </source>
</reference>
<dbReference type="HAMAP" id="MF_01440">
    <property type="entry name" value="CheD"/>
    <property type="match status" value="1"/>
</dbReference>
<protein>
    <recommendedName>
        <fullName evidence="3">Probable chemoreceptor glutamine deamidase CheD</fullName>
        <ecNumber evidence="3">3.5.1.44</ecNumber>
    </recommendedName>
</protein>
<comment type="similarity">
    <text evidence="3">Belongs to the CheD family.</text>
</comment>
<dbReference type="CDD" id="cd16352">
    <property type="entry name" value="CheD"/>
    <property type="match status" value="1"/>
</dbReference>
<dbReference type="AlphaFoldDB" id="A0A4R1RFT8"/>
<evidence type="ECO:0000256" key="1">
    <source>
        <dbReference type="ARBA" id="ARBA00022500"/>
    </source>
</evidence>
<evidence type="ECO:0000313" key="5">
    <source>
        <dbReference type="Proteomes" id="UP000295008"/>
    </source>
</evidence>
<dbReference type="EC" id="3.5.1.44" evidence="3"/>
<dbReference type="PANTHER" id="PTHR35147:SF1">
    <property type="entry name" value="CHEMORECEPTOR GLUTAMINE DEAMIDASE CHED-RELATED"/>
    <property type="match status" value="1"/>
</dbReference>
<proteinExistence type="inferred from homology"/>
<dbReference type="InterPro" id="IPR038592">
    <property type="entry name" value="CheD-like_sf"/>
</dbReference>
<dbReference type="Gene3D" id="3.30.1330.200">
    <property type="match status" value="1"/>
</dbReference>
<dbReference type="PANTHER" id="PTHR35147">
    <property type="entry name" value="CHEMORECEPTOR GLUTAMINE DEAMIDASE CHED-RELATED"/>
    <property type="match status" value="1"/>
</dbReference>
<dbReference type="Proteomes" id="UP000295008">
    <property type="component" value="Unassembled WGS sequence"/>
</dbReference>
<dbReference type="InterPro" id="IPR005659">
    <property type="entry name" value="Chemorcpt_Glu_NH3ase_CheD"/>
</dbReference>
<name>A0A4R1RFT8_HYDET</name>
<dbReference type="GO" id="GO:0050568">
    <property type="term" value="F:protein-glutamine glutaminase activity"/>
    <property type="evidence" value="ECO:0007669"/>
    <property type="project" value="UniProtKB-UniRule"/>
</dbReference>
<evidence type="ECO:0000256" key="2">
    <source>
        <dbReference type="ARBA" id="ARBA00022801"/>
    </source>
</evidence>